<dbReference type="Gene3D" id="3.40.50.150">
    <property type="entry name" value="Vaccinia Virus protein VP39"/>
    <property type="match status" value="1"/>
</dbReference>
<dbReference type="AlphaFoldDB" id="A0A9D1GQK8"/>
<organism evidence="2 3">
    <name type="scientific">Candidatus Pelethenecus faecipullorum</name>
    <dbReference type="NCBI Taxonomy" id="2840900"/>
    <lineage>
        <taxon>Bacteria</taxon>
        <taxon>Bacillati</taxon>
        <taxon>Mycoplasmatota</taxon>
        <taxon>Mollicutes</taxon>
        <taxon>Candidatus Pelethenecus</taxon>
    </lineage>
</organism>
<gene>
    <name evidence="2" type="ORF">IAD46_03235</name>
</gene>
<dbReference type="Pfam" id="PF05175">
    <property type="entry name" value="MTS"/>
    <property type="match status" value="1"/>
</dbReference>
<dbReference type="Proteomes" id="UP000886758">
    <property type="component" value="Unassembled WGS sequence"/>
</dbReference>
<dbReference type="InterPro" id="IPR029063">
    <property type="entry name" value="SAM-dependent_MTases_sf"/>
</dbReference>
<dbReference type="InterPro" id="IPR050210">
    <property type="entry name" value="tRNA_Adenine-N(6)_MTase"/>
</dbReference>
<proteinExistence type="predicted"/>
<comment type="caution">
    <text evidence="2">The sequence shown here is derived from an EMBL/GenBank/DDBJ whole genome shotgun (WGS) entry which is preliminary data.</text>
</comment>
<accession>A0A9D1GQK8</accession>
<dbReference type="CDD" id="cd02440">
    <property type="entry name" value="AdoMet_MTases"/>
    <property type="match status" value="1"/>
</dbReference>
<dbReference type="InterPro" id="IPR007848">
    <property type="entry name" value="Small_mtfrase_dom"/>
</dbReference>
<name>A0A9D1GQK8_9MOLU</name>
<evidence type="ECO:0000313" key="2">
    <source>
        <dbReference type="EMBL" id="HIT50020.1"/>
    </source>
</evidence>
<evidence type="ECO:0000259" key="1">
    <source>
        <dbReference type="Pfam" id="PF05175"/>
    </source>
</evidence>
<dbReference type="SUPFAM" id="SSF53335">
    <property type="entry name" value="S-adenosyl-L-methionine-dependent methyltransferases"/>
    <property type="match status" value="1"/>
</dbReference>
<sequence length="244" mass="27883">MPIVCNELLGRPLLKIYQDTDGFNFSLDSMLLADFASVGAKTAKICDLCTGNAPIPLYLTLRTKAHIIGVEIQKESWELAKRSVDENHLSKQIALYHENLIGISDIIGKRQFDLVTCNPPFFKIGAHQLNPLDRKAIARHELFATLEDIVREAAVLLRPKGKFAMVHRPERLTEILDVFRKYRIEPKRLRFVYPKINGKCNHILIEGIKDAKAGNLVVLPPLFVFESNDKWTEEVLKIYNYTKE</sequence>
<protein>
    <submittedName>
        <fullName evidence="2">tRNA1(Val) (Adenine(37)-N6)-methyltransferase</fullName>
    </submittedName>
</protein>
<dbReference type="PANTHER" id="PTHR47739:SF1">
    <property type="entry name" value="TRNA1(VAL) (ADENINE(37)-N6)-METHYLTRANSFERASE"/>
    <property type="match status" value="1"/>
</dbReference>
<reference evidence="2" key="1">
    <citation type="submission" date="2020-10" db="EMBL/GenBank/DDBJ databases">
        <authorList>
            <person name="Gilroy R."/>
        </authorList>
    </citation>
    <scope>NUCLEOTIDE SEQUENCE</scope>
    <source>
        <strain evidence="2">ChiW17-6978</strain>
    </source>
</reference>
<dbReference type="EMBL" id="DVLF01000101">
    <property type="protein sequence ID" value="HIT50020.1"/>
    <property type="molecule type" value="Genomic_DNA"/>
</dbReference>
<reference evidence="2" key="2">
    <citation type="journal article" date="2021" name="PeerJ">
        <title>Extensive microbial diversity within the chicken gut microbiome revealed by metagenomics and culture.</title>
        <authorList>
            <person name="Gilroy R."/>
            <person name="Ravi A."/>
            <person name="Getino M."/>
            <person name="Pursley I."/>
            <person name="Horton D.L."/>
            <person name="Alikhan N.F."/>
            <person name="Baker D."/>
            <person name="Gharbi K."/>
            <person name="Hall N."/>
            <person name="Watson M."/>
            <person name="Adriaenssens E.M."/>
            <person name="Foster-Nyarko E."/>
            <person name="Jarju S."/>
            <person name="Secka A."/>
            <person name="Antonio M."/>
            <person name="Oren A."/>
            <person name="Chaudhuri R.R."/>
            <person name="La Ragione R."/>
            <person name="Hildebrand F."/>
            <person name="Pallen M.J."/>
        </authorList>
    </citation>
    <scope>NUCLEOTIDE SEQUENCE</scope>
    <source>
        <strain evidence="2">ChiW17-6978</strain>
    </source>
</reference>
<evidence type="ECO:0000313" key="3">
    <source>
        <dbReference type="Proteomes" id="UP000886758"/>
    </source>
</evidence>
<dbReference type="PANTHER" id="PTHR47739">
    <property type="entry name" value="TRNA1(VAL) (ADENINE(37)-N6)-METHYLTRANSFERASE"/>
    <property type="match status" value="1"/>
</dbReference>
<dbReference type="GO" id="GO:0008168">
    <property type="term" value="F:methyltransferase activity"/>
    <property type="evidence" value="ECO:0007669"/>
    <property type="project" value="InterPro"/>
</dbReference>
<feature type="domain" description="Methyltransferase small" evidence="1">
    <location>
        <begin position="32"/>
        <end position="171"/>
    </location>
</feature>